<feature type="region of interest" description="Disordered" evidence="2">
    <location>
        <begin position="1133"/>
        <end position="1152"/>
    </location>
</feature>
<evidence type="ECO:0000256" key="3">
    <source>
        <dbReference type="SAM" id="SignalP"/>
    </source>
</evidence>
<feature type="compositionally biased region" description="Polar residues" evidence="2">
    <location>
        <begin position="318"/>
        <end position="336"/>
    </location>
</feature>
<comment type="caution">
    <text evidence="4">The sequence shown here is derived from an EMBL/GenBank/DDBJ whole genome shotgun (WGS) entry which is preliminary data.</text>
</comment>
<evidence type="ECO:0000256" key="2">
    <source>
        <dbReference type="SAM" id="MobiDB-lite"/>
    </source>
</evidence>
<dbReference type="EMBL" id="CADEBC010000045">
    <property type="protein sequence ID" value="CAB3220643.1"/>
    <property type="molecule type" value="Genomic_DNA"/>
</dbReference>
<feature type="compositionally biased region" description="Polar residues" evidence="2">
    <location>
        <begin position="993"/>
        <end position="1005"/>
    </location>
</feature>
<feature type="region of interest" description="Disordered" evidence="2">
    <location>
        <begin position="789"/>
        <end position="828"/>
    </location>
</feature>
<feature type="region of interest" description="Disordered" evidence="2">
    <location>
        <begin position="315"/>
        <end position="338"/>
    </location>
</feature>
<feature type="region of interest" description="Disordered" evidence="2">
    <location>
        <begin position="1194"/>
        <end position="1242"/>
    </location>
</feature>
<keyword evidence="1" id="KW-0175">Coiled coil</keyword>
<proteinExistence type="predicted"/>
<reference evidence="4 5" key="1">
    <citation type="submission" date="2020-04" db="EMBL/GenBank/DDBJ databases">
        <authorList>
            <person name="Wallbank WR R."/>
            <person name="Pardo Diaz C."/>
            <person name="Kozak K."/>
            <person name="Martin S."/>
            <person name="Jiggins C."/>
            <person name="Moest M."/>
            <person name="Warren A I."/>
            <person name="Byers J.R.P. K."/>
            <person name="Montejo-Kovacevich G."/>
            <person name="Yen C E."/>
        </authorList>
    </citation>
    <scope>NUCLEOTIDE SEQUENCE [LARGE SCALE GENOMIC DNA]</scope>
</reference>
<dbReference type="Proteomes" id="UP000494106">
    <property type="component" value="Unassembled WGS sequence"/>
</dbReference>
<dbReference type="OrthoDB" id="2160638at2759"/>
<feature type="compositionally biased region" description="Polar residues" evidence="2">
    <location>
        <begin position="807"/>
        <end position="828"/>
    </location>
</feature>
<feature type="signal peptide" evidence="3">
    <location>
        <begin position="1"/>
        <end position="19"/>
    </location>
</feature>
<feature type="region of interest" description="Disordered" evidence="2">
    <location>
        <begin position="977"/>
        <end position="1010"/>
    </location>
</feature>
<keyword evidence="3" id="KW-0732">Signal</keyword>
<feature type="region of interest" description="Disordered" evidence="2">
    <location>
        <begin position="405"/>
        <end position="431"/>
    </location>
</feature>
<keyword evidence="5" id="KW-1185">Reference proteome</keyword>
<evidence type="ECO:0000313" key="5">
    <source>
        <dbReference type="Proteomes" id="UP000494106"/>
    </source>
</evidence>
<organism evidence="4 5">
    <name type="scientific">Arctia plantaginis</name>
    <name type="common">Wood tiger moth</name>
    <name type="synonym">Phalaena plantaginis</name>
    <dbReference type="NCBI Taxonomy" id="874455"/>
    <lineage>
        <taxon>Eukaryota</taxon>
        <taxon>Metazoa</taxon>
        <taxon>Ecdysozoa</taxon>
        <taxon>Arthropoda</taxon>
        <taxon>Hexapoda</taxon>
        <taxon>Insecta</taxon>
        <taxon>Pterygota</taxon>
        <taxon>Neoptera</taxon>
        <taxon>Endopterygota</taxon>
        <taxon>Lepidoptera</taxon>
        <taxon>Glossata</taxon>
        <taxon>Ditrysia</taxon>
        <taxon>Noctuoidea</taxon>
        <taxon>Erebidae</taxon>
        <taxon>Arctiinae</taxon>
        <taxon>Arctia</taxon>
    </lineage>
</organism>
<protein>
    <submittedName>
        <fullName evidence="4">Uncharacterized protein</fullName>
    </submittedName>
</protein>
<evidence type="ECO:0000313" key="4">
    <source>
        <dbReference type="EMBL" id="CAB3220643.1"/>
    </source>
</evidence>
<sequence>MWRWTALVVLAVLHKNISSQPITDNSSDDTPTAHLDLEESCSCEDLEKSIIRRDVRYDDAIDASSEDMVFAGTRDVDDCSCRFRYTDSQGASSLLFPTAMRSAGTDLRPGDKKEPKPLFNPEVDLASSVLEQLRVATDEEYQEALARDAAKSAGRAVEDVIFEDATPQESANMVTIVVNPKAADSDDVIPQASNIKQSRCVNPLQRASSPSLSDRLKLSKKRPYYRNLQDLDSEVGASMIEEQKISVKSTLENNNLKSIVTSNDIEDNCNVPDLRSTSEDPYQNKFEKYDKTSSSLLQSIKDRIRPLSRIPKFKLQRSESATTTNDLSPAPSTIYEQATKKVPYERTKSHLEGIKQQNRPFSITNLLNLKDVELIPLKDLFSKQAKTSNSLKSGKLLPSMFEQDHGGISNESETEVAEDWQNTRPTLRNDPIDKIITKPRSTSSIINLKRTPVETSIYRDHCNNEKESIELNREVHRNDYNKPTEVLSSILQYDDDEFSIENDEQDSDSGTILYTEINESTTESINDPEPSPSNINFEIGPKETININDGCDSVGVTKEADTEIGEGKPRSTEILDTIPVLNDALPKATFDSSNDCVGNNNRQDLITDASNTVSNTIDQLETRSSEIQNVEPDYFKPNNIEGDDESKMTKEPRPKLLDPIAIDKTISNIKSYILKKKEDLNKIKTSIKNRNIPNQESEDNSVTRNINEDCTNEASVLISTVNSIDLNDNFEVFTTTKLDLADDRLENTSTTPLPNVSNDYTQDTCVSAEISMQDLQQLSDSILQQEERQLTNAECNKSSHEEELDSSQKNSEGSDFLDSDSSASTPNQAVVEPENFDNMQDESEGINAACNTDLPSQIDVNAQESEMNINTIPKASETLGMHSPFNQPITPTLDLLKNSLKDINDVLKLPPLHPLKEKIAKFFDKNERNTEDIFPVAVKSKPLNILNSLKTTELNSPNLPVQTPFLRLSEDHDFDHLEETHKSSPLPYMPNVDPQSYKSESSVSRGLQGKPVNLKSALEDNKVSEKYLKASNNLNDHLNPLNDLRSQLTDSSVEASNNIYSSLRNTQNAVESKLRQLKNNNMNLLKTPIQSSSSLLDTLTQNHEDMNDKLRSLHVDFNDRVESMRNDLIDSSKRLTSGYGGPKPSLKSPNIFNKPGYENINHKLRALHMDFSDRIESMRNDIIDRSKPLTDVWRGTKSNLRSSSNFNKQNKPNKPLKKTWKASNTREPQLSSTRKQKPLRTSLASKTLDLKKLRMPAAASVPVPRTVQVPELKTTFSKLPPSLRKVSLNNDRNLNEDVSRSFGGQASTLQLPSTLRNRINLKKENTVTVSFSTTPRPEKLNIPNFRSTIPQNTAKGRTNFETRPIYEDHNGSPSILKNSKTSVLNYDQPNKYRYSNREENEKHLTNPIGLKEKSQLKVSETALQSWPKATESAFLSKVKDAVRERLSYLNSAKALKQSMQGDKAKDMRELSVLKSDMTRSASENKEIVHKQMLKENVSYNCKMTCTKD</sequence>
<feature type="compositionally biased region" description="Polar residues" evidence="2">
    <location>
        <begin position="1221"/>
        <end position="1233"/>
    </location>
</feature>
<feature type="compositionally biased region" description="Polar residues" evidence="2">
    <location>
        <begin position="1344"/>
        <end position="1355"/>
    </location>
</feature>
<gene>
    <name evidence="4" type="ORF">APLA_LOCUS399</name>
</gene>
<name>A0A8S0YNL6_ARCPL</name>
<evidence type="ECO:0000256" key="1">
    <source>
        <dbReference type="SAM" id="Coils"/>
    </source>
</evidence>
<accession>A0A8S0YNL6</accession>
<feature type="coiled-coil region" evidence="1">
    <location>
        <begin position="1060"/>
        <end position="1116"/>
    </location>
</feature>
<feature type="region of interest" description="Disordered" evidence="2">
    <location>
        <begin position="1331"/>
        <end position="1355"/>
    </location>
</feature>
<feature type="chain" id="PRO_5035803147" evidence="3">
    <location>
        <begin position="20"/>
        <end position="1508"/>
    </location>
</feature>